<proteinExistence type="predicted"/>
<dbReference type="OrthoDB" id="7916629at2"/>
<organism evidence="1 2">
    <name type="scientific">Pelagibacterium lentulum</name>
    <dbReference type="NCBI Taxonomy" id="2029865"/>
    <lineage>
        <taxon>Bacteria</taxon>
        <taxon>Pseudomonadati</taxon>
        <taxon>Pseudomonadota</taxon>
        <taxon>Alphaproteobacteria</taxon>
        <taxon>Hyphomicrobiales</taxon>
        <taxon>Devosiaceae</taxon>
        <taxon>Pelagibacterium</taxon>
    </lineage>
</organism>
<dbReference type="Proteomes" id="UP000596977">
    <property type="component" value="Unassembled WGS sequence"/>
</dbReference>
<gene>
    <name evidence="1" type="ORF">GCM10011499_27250</name>
</gene>
<dbReference type="EMBL" id="BMKB01000004">
    <property type="protein sequence ID" value="GGA55670.1"/>
    <property type="molecule type" value="Genomic_DNA"/>
</dbReference>
<accession>A0A916VZI2</accession>
<sequence length="79" mass="8173">MTKPIVIAVDGEPQGVVVPNGNDFRFMAVKLGVFPLDGQIFDSVAAAREAARTAVESAGDLAESISEIVGDDKGNDLVA</sequence>
<protein>
    <submittedName>
        <fullName evidence="1">Uncharacterized protein</fullName>
    </submittedName>
</protein>
<comment type="caution">
    <text evidence="1">The sequence shown here is derived from an EMBL/GenBank/DDBJ whole genome shotgun (WGS) entry which is preliminary data.</text>
</comment>
<reference evidence="1 2" key="1">
    <citation type="journal article" date="2014" name="Int. J. Syst. Evol. Microbiol.">
        <title>Complete genome sequence of Corynebacterium casei LMG S-19264T (=DSM 44701T), isolated from a smear-ripened cheese.</title>
        <authorList>
            <consortium name="US DOE Joint Genome Institute (JGI-PGF)"/>
            <person name="Walter F."/>
            <person name="Albersmeier A."/>
            <person name="Kalinowski J."/>
            <person name="Ruckert C."/>
        </authorList>
    </citation>
    <scope>NUCLEOTIDE SEQUENCE [LARGE SCALE GENOMIC DNA]</scope>
    <source>
        <strain evidence="1 2">CGMCC 1.15896</strain>
    </source>
</reference>
<keyword evidence="2" id="KW-1185">Reference proteome</keyword>
<evidence type="ECO:0000313" key="2">
    <source>
        <dbReference type="Proteomes" id="UP000596977"/>
    </source>
</evidence>
<dbReference type="RefSeq" id="WP_127072185.1">
    <property type="nucleotide sequence ID" value="NZ_BMKB01000004.1"/>
</dbReference>
<name>A0A916VZI2_9HYPH</name>
<dbReference type="AlphaFoldDB" id="A0A916VZI2"/>
<evidence type="ECO:0000313" key="1">
    <source>
        <dbReference type="EMBL" id="GGA55670.1"/>
    </source>
</evidence>